<protein>
    <submittedName>
        <fullName evidence="7">Agamous-like MADS-box protein AGL62</fullName>
    </submittedName>
</protein>
<comment type="subcellular location">
    <subcellularLocation>
        <location evidence="1">Nucleus</location>
    </subcellularLocation>
</comment>
<evidence type="ECO:0000259" key="6">
    <source>
        <dbReference type="PROSITE" id="PS50066"/>
    </source>
</evidence>
<dbReference type="SUPFAM" id="SSF55455">
    <property type="entry name" value="SRF-like"/>
    <property type="match status" value="1"/>
</dbReference>
<dbReference type="GO" id="GO:0000978">
    <property type="term" value="F:RNA polymerase II cis-regulatory region sequence-specific DNA binding"/>
    <property type="evidence" value="ECO:0007669"/>
    <property type="project" value="TreeGrafter"/>
</dbReference>
<keyword evidence="5" id="KW-0539">Nucleus</keyword>
<dbReference type="PROSITE" id="PS50066">
    <property type="entry name" value="MADS_BOX_2"/>
    <property type="match status" value="1"/>
</dbReference>
<dbReference type="Gene3D" id="3.40.1810.10">
    <property type="entry name" value="Transcription factor, MADS-box"/>
    <property type="match status" value="1"/>
</dbReference>
<dbReference type="GO" id="GO:0046983">
    <property type="term" value="F:protein dimerization activity"/>
    <property type="evidence" value="ECO:0007669"/>
    <property type="project" value="InterPro"/>
</dbReference>
<keyword evidence="8" id="KW-1185">Reference proteome</keyword>
<accession>A0A151S4C1</accession>
<keyword evidence="4" id="KW-0804">Transcription</keyword>
<feature type="domain" description="MADS-box" evidence="6">
    <location>
        <begin position="7"/>
        <end position="67"/>
    </location>
</feature>
<dbReference type="Gramene" id="C.cajan_26683.t">
    <property type="protein sequence ID" value="C.cajan_26683.t.cds1"/>
    <property type="gene ID" value="C.cajan_26683"/>
</dbReference>
<dbReference type="Pfam" id="PF00319">
    <property type="entry name" value="SRF-TF"/>
    <property type="match status" value="1"/>
</dbReference>
<dbReference type="EMBL" id="KQ483472">
    <property type="protein sequence ID" value="KYP49656.1"/>
    <property type="molecule type" value="Genomic_DNA"/>
</dbReference>
<dbReference type="PRINTS" id="PR00404">
    <property type="entry name" value="MADSDOMAIN"/>
</dbReference>
<reference evidence="7" key="1">
    <citation type="journal article" date="2012" name="Nat. Biotechnol.">
        <title>Draft genome sequence of pigeonpea (Cajanus cajan), an orphan legume crop of resource-poor farmers.</title>
        <authorList>
            <person name="Varshney R.K."/>
            <person name="Chen W."/>
            <person name="Li Y."/>
            <person name="Bharti A.K."/>
            <person name="Saxena R.K."/>
            <person name="Schlueter J.A."/>
            <person name="Donoghue M.T."/>
            <person name="Azam S."/>
            <person name="Fan G."/>
            <person name="Whaley A.M."/>
            <person name="Farmer A.D."/>
            <person name="Sheridan J."/>
            <person name="Iwata A."/>
            <person name="Tuteja R."/>
            <person name="Penmetsa R.V."/>
            <person name="Wu W."/>
            <person name="Upadhyaya H.D."/>
            <person name="Yang S.P."/>
            <person name="Shah T."/>
            <person name="Saxena K.B."/>
            <person name="Michael T."/>
            <person name="McCombie W.R."/>
            <person name="Yang B."/>
            <person name="Zhang G."/>
            <person name="Yang H."/>
            <person name="Wang J."/>
            <person name="Spillane C."/>
            <person name="Cook D.R."/>
            <person name="May G.D."/>
            <person name="Xu X."/>
            <person name="Jackson S.A."/>
        </authorList>
    </citation>
    <scope>NUCLEOTIDE SEQUENCE [LARGE SCALE GENOMIC DNA]</scope>
</reference>
<dbReference type="GO" id="GO:0000981">
    <property type="term" value="F:DNA-binding transcription factor activity, RNA polymerase II-specific"/>
    <property type="evidence" value="ECO:0007669"/>
    <property type="project" value="TreeGrafter"/>
</dbReference>
<evidence type="ECO:0000256" key="5">
    <source>
        <dbReference type="ARBA" id="ARBA00023242"/>
    </source>
</evidence>
<dbReference type="SMART" id="SM00432">
    <property type="entry name" value="MADS"/>
    <property type="match status" value="1"/>
</dbReference>
<evidence type="ECO:0000256" key="2">
    <source>
        <dbReference type="ARBA" id="ARBA00023015"/>
    </source>
</evidence>
<evidence type="ECO:0000256" key="3">
    <source>
        <dbReference type="ARBA" id="ARBA00023125"/>
    </source>
</evidence>
<keyword evidence="2" id="KW-0805">Transcription regulation</keyword>
<proteinExistence type="predicted"/>
<name>A0A151S4C1_CAJCA</name>
<organism evidence="7 8">
    <name type="scientific">Cajanus cajan</name>
    <name type="common">Pigeon pea</name>
    <name type="synonym">Cajanus indicus</name>
    <dbReference type="NCBI Taxonomy" id="3821"/>
    <lineage>
        <taxon>Eukaryota</taxon>
        <taxon>Viridiplantae</taxon>
        <taxon>Streptophyta</taxon>
        <taxon>Embryophyta</taxon>
        <taxon>Tracheophyta</taxon>
        <taxon>Spermatophyta</taxon>
        <taxon>Magnoliopsida</taxon>
        <taxon>eudicotyledons</taxon>
        <taxon>Gunneridae</taxon>
        <taxon>Pentapetalae</taxon>
        <taxon>rosids</taxon>
        <taxon>fabids</taxon>
        <taxon>Fabales</taxon>
        <taxon>Fabaceae</taxon>
        <taxon>Papilionoideae</taxon>
        <taxon>50 kb inversion clade</taxon>
        <taxon>NPAAA clade</taxon>
        <taxon>indigoferoid/millettioid clade</taxon>
        <taxon>Phaseoleae</taxon>
        <taxon>Cajanus</taxon>
    </lineage>
</organism>
<dbReference type="Proteomes" id="UP000075243">
    <property type="component" value="Unassembled WGS sequence"/>
</dbReference>
<evidence type="ECO:0000313" key="7">
    <source>
        <dbReference type="EMBL" id="KYP49656.1"/>
    </source>
</evidence>
<dbReference type="GO" id="GO:0005634">
    <property type="term" value="C:nucleus"/>
    <property type="evidence" value="ECO:0007669"/>
    <property type="project" value="UniProtKB-SubCell"/>
</dbReference>
<dbReference type="InterPro" id="IPR002100">
    <property type="entry name" value="TF_MADSbox"/>
</dbReference>
<evidence type="ECO:0000313" key="8">
    <source>
        <dbReference type="Proteomes" id="UP000075243"/>
    </source>
</evidence>
<evidence type="ECO:0000256" key="4">
    <source>
        <dbReference type="ARBA" id="ARBA00023163"/>
    </source>
</evidence>
<dbReference type="InterPro" id="IPR036879">
    <property type="entry name" value="TF_MADSbox_sf"/>
</dbReference>
<dbReference type="PANTHER" id="PTHR11945">
    <property type="entry name" value="MADS BOX PROTEIN"/>
    <property type="match status" value="1"/>
</dbReference>
<gene>
    <name evidence="7" type="ORF">KK1_028628</name>
</gene>
<dbReference type="AlphaFoldDB" id="A0A151S4C1"/>
<dbReference type="OMA" id="KQNPSED"/>
<sequence length="192" mass="22410">MDGREMKGKQKRENKKVKSNRDLLITFSKRKYGIHKKASELSTLCGAKVDILMFTSSGNWFSYGEPSHQAMARSSDEESPIELVEVHTKSEINELNAKNNALMSQIYYEKKREDELDAILKTKNPRGWWEPKIQDLSREQAMETEASFVEFKKKLENELSIKHREKENNASQGEALLFLLLTCLYYLKKTYY</sequence>
<dbReference type="PANTHER" id="PTHR11945:SF821">
    <property type="entry name" value="AGAMOUS-LIKE 57"/>
    <property type="match status" value="1"/>
</dbReference>
<evidence type="ECO:0000256" key="1">
    <source>
        <dbReference type="ARBA" id="ARBA00004123"/>
    </source>
</evidence>
<keyword evidence="3" id="KW-0238">DNA-binding</keyword>